<proteinExistence type="predicted"/>
<dbReference type="PANTHER" id="PTHR40765:SF2">
    <property type="entry name" value="ESX-2 SECRETION SYSTEM ATPASE ECCB2"/>
    <property type="match status" value="1"/>
</dbReference>
<keyword evidence="2" id="KW-0812">Transmembrane</keyword>
<keyword evidence="4" id="KW-1185">Reference proteome</keyword>
<organism evidence="3 4">
    <name type="scientific">Kitasatospora gansuensis</name>
    <dbReference type="NCBI Taxonomy" id="258050"/>
    <lineage>
        <taxon>Bacteria</taxon>
        <taxon>Bacillati</taxon>
        <taxon>Actinomycetota</taxon>
        <taxon>Actinomycetes</taxon>
        <taxon>Kitasatosporales</taxon>
        <taxon>Streptomycetaceae</taxon>
        <taxon>Kitasatospora</taxon>
    </lineage>
</organism>
<feature type="region of interest" description="Disordered" evidence="1">
    <location>
        <begin position="360"/>
        <end position="379"/>
    </location>
</feature>
<sequence>MASRRDELNAYTAARKRTVGAFLLPSGGGNDEDAPRPVKAVLPSVVIGVVIVAGFAMWGVIKPAAPKGWDSGTNIIQGKQSTTRYVVLPGDKGTRVLHQVLNMSSARLVLPANAKVVIVEDKVLDAYPNHGATIGIPYAPDKLPKSDVAGQTNKKWSVCNSPGTEEKAPPNQAVFVAADKDATRLADPKLVLGPGESMFVQAPLDTAGLAGRFMVDRTGTRHLIGSATSSDTANDIIAGSLYGSDAADKPQRVTEDWLRTLEVGHAIEFQTPPQFKANQVTQSQLKQLSKAEERRVGRVLNYDKSFFMVGVDKLYEVSPFQAKLALSNPDLGKTYDGAPAKLYTLSANEYAALKSVMDENSMKDPDDLPNETPTGKAVNHEGRNRLCSTFEGMDGNKIKRSVWADTEYPTKIDPGAASARVSPGHGLLFRALDSNDQGGSGRNFLITETGLRYLVPANNDGGKAGASASAAPKDPAQEQQPGQEQANENQARLGFDKVTPVPVPMLWAKLVPAGPVLSKSDALQPQLA</sequence>
<dbReference type="AlphaFoldDB" id="A0A7W7SAQ1"/>
<dbReference type="InterPro" id="IPR007795">
    <property type="entry name" value="T7SS_EccB"/>
</dbReference>
<evidence type="ECO:0000313" key="4">
    <source>
        <dbReference type="Proteomes" id="UP000573327"/>
    </source>
</evidence>
<evidence type="ECO:0000256" key="1">
    <source>
        <dbReference type="SAM" id="MobiDB-lite"/>
    </source>
</evidence>
<protein>
    <recommendedName>
        <fullName evidence="5">Type VII secretion protein EccB</fullName>
    </recommendedName>
</protein>
<evidence type="ECO:0000313" key="3">
    <source>
        <dbReference type="EMBL" id="MBB4946612.1"/>
    </source>
</evidence>
<dbReference type="EMBL" id="JACHJR010000001">
    <property type="protein sequence ID" value="MBB4946612.1"/>
    <property type="molecule type" value="Genomic_DNA"/>
</dbReference>
<accession>A0A7W7SAQ1</accession>
<gene>
    <name evidence="3" type="ORF">F4556_002147</name>
</gene>
<keyword evidence="2" id="KW-0472">Membrane</keyword>
<dbReference type="Gene3D" id="3.30.2390.20">
    <property type="entry name" value="Type VII secretion system EccB, repeat 1 domain"/>
    <property type="match status" value="1"/>
</dbReference>
<feature type="region of interest" description="Disordered" evidence="1">
    <location>
        <begin position="462"/>
        <end position="495"/>
    </location>
</feature>
<dbReference type="InterPro" id="IPR044857">
    <property type="entry name" value="T7SS_EccB_R1"/>
</dbReference>
<name>A0A7W7SAQ1_9ACTN</name>
<evidence type="ECO:0000256" key="2">
    <source>
        <dbReference type="SAM" id="Phobius"/>
    </source>
</evidence>
<feature type="compositionally biased region" description="Low complexity" evidence="1">
    <location>
        <begin position="462"/>
        <end position="491"/>
    </location>
</feature>
<feature type="transmembrane region" description="Helical" evidence="2">
    <location>
        <begin position="40"/>
        <end position="61"/>
    </location>
</feature>
<dbReference type="Pfam" id="PF05108">
    <property type="entry name" value="T7SS_ESX1_EccB"/>
    <property type="match status" value="1"/>
</dbReference>
<dbReference type="PANTHER" id="PTHR40765">
    <property type="entry name" value="ESX-2 SECRETION SYSTEM ATPASE ECCB2"/>
    <property type="match status" value="1"/>
</dbReference>
<dbReference type="RefSeq" id="WP_184913740.1">
    <property type="nucleotide sequence ID" value="NZ_JACHJR010000001.1"/>
</dbReference>
<dbReference type="Proteomes" id="UP000573327">
    <property type="component" value="Unassembled WGS sequence"/>
</dbReference>
<dbReference type="GO" id="GO:0005576">
    <property type="term" value="C:extracellular region"/>
    <property type="evidence" value="ECO:0007669"/>
    <property type="project" value="TreeGrafter"/>
</dbReference>
<comment type="caution">
    <text evidence="3">The sequence shown here is derived from an EMBL/GenBank/DDBJ whole genome shotgun (WGS) entry which is preliminary data.</text>
</comment>
<evidence type="ECO:0008006" key="5">
    <source>
        <dbReference type="Google" id="ProtNLM"/>
    </source>
</evidence>
<keyword evidence="2" id="KW-1133">Transmembrane helix</keyword>
<reference evidence="3 4" key="1">
    <citation type="submission" date="2020-08" db="EMBL/GenBank/DDBJ databases">
        <title>Sequencing the genomes of 1000 actinobacteria strains.</title>
        <authorList>
            <person name="Klenk H.-P."/>
        </authorList>
    </citation>
    <scope>NUCLEOTIDE SEQUENCE [LARGE SCALE GENOMIC DNA]</scope>
    <source>
        <strain evidence="3 4">DSM 44786</strain>
    </source>
</reference>